<evidence type="ECO:0000259" key="3">
    <source>
        <dbReference type="PROSITE" id="PS50112"/>
    </source>
</evidence>
<dbReference type="SMART" id="SM00065">
    <property type="entry name" value="GAF"/>
    <property type="match status" value="1"/>
</dbReference>
<evidence type="ECO:0000313" key="4">
    <source>
        <dbReference type="EMBL" id="GHI13432.1"/>
    </source>
</evidence>
<dbReference type="Pfam" id="PF08448">
    <property type="entry name" value="PAS_4"/>
    <property type="match status" value="1"/>
</dbReference>
<evidence type="ECO:0000256" key="1">
    <source>
        <dbReference type="ARBA" id="ARBA00022801"/>
    </source>
</evidence>
<dbReference type="SMART" id="SM00331">
    <property type="entry name" value="PP2C_SIG"/>
    <property type="match status" value="1"/>
</dbReference>
<dbReference type="PROSITE" id="PS50112">
    <property type="entry name" value="PAS"/>
    <property type="match status" value="1"/>
</dbReference>
<protein>
    <recommendedName>
        <fullName evidence="3">PAS domain-containing protein</fullName>
    </recommendedName>
</protein>
<evidence type="ECO:0000256" key="2">
    <source>
        <dbReference type="SAM" id="MobiDB-lite"/>
    </source>
</evidence>
<dbReference type="InterPro" id="IPR001932">
    <property type="entry name" value="PPM-type_phosphatase-like_dom"/>
</dbReference>
<dbReference type="Proteomes" id="UP000660554">
    <property type="component" value="Unassembled WGS sequence"/>
</dbReference>
<sequence length="723" mass="75470">MSGGEGPAGADAGTGADARPAAGAGAAGRAAGSWLLDEALTATIRRTGASAGGFHLWDGPERGLLALVVLCGVPAEVAWPWHRIPVAASTPVSDAVREDRLVWIGSQEDLAHDYPQAAVSLPYEFCLAAAPLRGRRGAHGALFLLWPAGHARTASARERHHVTSAARRIARMLDEAGGTPEVPDRPRVIPVAPPRTYGSRPAQAAADWAERLPEGAVALDLEGRITFVNGTAADLLGRTSGRLLGTWPWQSLPWLDAPLVEDRYRSAVLSREPVEFTALRPPDIPLRFQLYPDSSGISVRVTRPARHVETVRSGPPAGGSVPYTGRIHQLLHLAAAMTETVTVRDVVELVAHQVLPAFGADALVLSAADAGRLKITGYHGYDPATIERLDGLPLGTGLTPAGQVLADGVPAFFGDPAAMSRAHPGASRISGKQAWAFLPLTISGRPVGCCILSYERPHDFTADERAVLTSLAGLIAQALDRARLHDAVHDLAHGLQQALLPHTLPTVPGLRAAARYLPAGHGMDIGGDFYDVIPLDSTTVAAVIGDVQGHNVAAAALMGQVRTAIRAAAGAPPGAVLARTGRLLAGLDTELLVSCLYVHIDLASRCATLASAGHPPPLVHAPGTRPRRVDLDPCPLLGIGADTPCPVTRLELAPGTLLTLYTDGLVEKPTVAGVDAERGTDDLAAVLAENDGADLDDLIEALLHGTGAASVHADDIALLLLRL</sequence>
<name>A0ABQ3NKW6_STRVG</name>
<dbReference type="PANTHER" id="PTHR43156:SF2">
    <property type="entry name" value="STAGE II SPORULATION PROTEIN E"/>
    <property type="match status" value="1"/>
</dbReference>
<dbReference type="InterPro" id="IPR029016">
    <property type="entry name" value="GAF-like_dom_sf"/>
</dbReference>
<keyword evidence="1" id="KW-0378">Hydrolase</keyword>
<dbReference type="Gene3D" id="3.30.450.40">
    <property type="match status" value="2"/>
</dbReference>
<dbReference type="Gene3D" id="3.60.40.10">
    <property type="entry name" value="PPM-type phosphatase domain"/>
    <property type="match status" value="1"/>
</dbReference>
<dbReference type="Pfam" id="PF13185">
    <property type="entry name" value="GAF_2"/>
    <property type="match status" value="1"/>
</dbReference>
<dbReference type="InterPro" id="IPR000014">
    <property type="entry name" value="PAS"/>
</dbReference>
<dbReference type="InterPro" id="IPR052016">
    <property type="entry name" value="Bact_Sigma-Reg"/>
</dbReference>
<dbReference type="SMART" id="SM00091">
    <property type="entry name" value="PAS"/>
    <property type="match status" value="1"/>
</dbReference>
<comment type="caution">
    <text evidence="4">The sequence shown here is derived from an EMBL/GenBank/DDBJ whole genome shotgun (WGS) entry which is preliminary data.</text>
</comment>
<dbReference type="SUPFAM" id="SSF55785">
    <property type="entry name" value="PYP-like sensor domain (PAS domain)"/>
    <property type="match status" value="1"/>
</dbReference>
<proteinExistence type="predicted"/>
<evidence type="ECO:0000313" key="5">
    <source>
        <dbReference type="Proteomes" id="UP000660554"/>
    </source>
</evidence>
<dbReference type="PANTHER" id="PTHR43156">
    <property type="entry name" value="STAGE II SPORULATION PROTEIN E-RELATED"/>
    <property type="match status" value="1"/>
</dbReference>
<dbReference type="Gene3D" id="3.30.450.20">
    <property type="entry name" value="PAS domain"/>
    <property type="match status" value="1"/>
</dbReference>
<dbReference type="InterPro" id="IPR036457">
    <property type="entry name" value="PPM-type-like_dom_sf"/>
</dbReference>
<dbReference type="InterPro" id="IPR035965">
    <property type="entry name" value="PAS-like_dom_sf"/>
</dbReference>
<reference evidence="5" key="1">
    <citation type="submission" date="2020-09" db="EMBL/GenBank/DDBJ databases">
        <title>Whole genome shotgun sequence of Streptomyces cinnamonensis NBRC 15873.</title>
        <authorList>
            <person name="Komaki H."/>
            <person name="Tamura T."/>
        </authorList>
    </citation>
    <scope>NUCLEOTIDE SEQUENCE [LARGE SCALE GENOMIC DNA]</scope>
    <source>
        <strain evidence="5">NBRC 15873</strain>
    </source>
</reference>
<dbReference type="SUPFAM" id="SSF55781">
    <property type="entry name" value="GAF domain-like"/>
    <property type="match status" value="2"/>
</dbReference>
<dbReference type="CDD" id="cd00130">
    <property type="entry name" value="PAS"/>
    <property type="match status" value="1"/>
</dbReference>
<dbReference type="InterPro" id="IPR003018">
    <property type="entry name" value="GAF"/>
</dbReference>
<gene>
    <name evidence="4" type="ORF">Scinn_28950</name>
</gene>
<dbReference type="InterPro" id="IPR013656">
    <property type="entry name" value="PAS_4"/>
</dbReference>
<accession>A0ABQ3NKW6</accession>
<feature type="compositionally biased region" description="Low complexity" evidence="2">
    <location>
        <begin position="8"/>
        <end position="23"/>
    </location>
</feature>
<feature type="domain" description="PAS" evidence="3">
    <location>
        <begin position="210"/>
        <end position="245"/>
    </location>
</feature>
<dbReference type="Pfam" id="PF07228">
    <property type="entry name" value="SpoIIE"/>
    <property type="match status" value="1"/>
</dbReference>
<keyword evidence="5" id="KW-1185">Reference proteome</keyword>
<organism evidence="4 5">
    <name type="scientific">Streptomyces virginiae</name>
    <name type="common">Streptomyces cinnamonensis</name>
    <dbReference type="NCBI Taxonomy" id="1961"/>
    <lineage>
        <taxon>Bacteria</taxon>
        <taxon>Bacillati</taxon>
        <taxon>Actinomycetota</taxon>
        <taxon>Actinomycetes</taxon>
        <taxon>Kitasatosporales</taxon>
        <taxon>Streptomycetaceae</taxon>
        <taxon>Streptomyces</taxon>
    </lineage>
</organism>
<feature type="region of interest" description="Disordered" evidence="2">
    <location>
        <begin position="1"/>
        <end position="23"/>
    </location>
</feature>
<dbReference type="EMBL" id="BNDV01000008">
    <property type="protein sequence ID" value="GHI13432.1"/>
    <property type="molecule type" value="Genomic_DNA"/>
</dbReference>